<evidence type="ECO:0000313" key="2">
    <source>
        <dbReference type="EMBL" id="EYF04622.1"/>
    </source>
</evidence>
<gene>
    <name evidence="2" type="ORF">CAP_4298</name>
</gene>
<evidence type="ECO:0000313" key="3">
    <source>
        <dbReference type="Proteomes" id="UP000019678"/>
    </source>
</evidence>
<proteinExistence type="predicted"/>
<reference evidence="2 3" key="1">
    <citation type="submission" date="2013-05" db="EMBL/GenBank/DDBJ databases">
        <title>Genome assembly of Chondromyces apiculatus DSM 436.</title>
        <authorList>
            <person name="Sharma G."/>
            <person name="Khatri I."/>
            <person name="Kaur C."/>
            <person name="Mayilraj S."/>
            <person name="Subramanian S."/>
        </authorList>
    </citation>
    <scope>NUCLEOTIDE SEQUENCE [LARGE SCALE GENOMIC DNA]</scope>
    <source>
        <strain evidence="2 3">DSM 436</strain>
    </source>
</reference>
<feature type="region of interest" description="Disordered" evidence="1">
    <location>
        <begin position="43"/>
        <end position="88"/>
    </location>
</feature>
<accession>A0A017T6K0</accession>
<dbReference type="EMBL" id="ASRX01000031">
    <property type="protein sequence ID" value="EYF04622.1"/>
    <property type="molecule type" value="Genomic_DNA"/>
</dbReference>
<keyword evidence="3" id="KW-1185">Reference proteome</keyword>
<dbReference type="Proteomes" id="UP000019678">
    <property type="component" value="Unassembled WGS sequence"/>
</dbReference>
<evidence type="ECO:0000256" key="1">
    <source>
        <dbReference type="SAM" id="MobiDB-lite"/>
    </source>
</evidence>
<name>A0A017T6K0_9BACT</name>
<protein>
    <submittedName>
        <fullName evidence="2">Uncharacterized protein</fullName>
    </submittedName>
</protein>
<comment type="caution">
    <text evidence="2">The sequence shown here is derived from an EMBL/GenBank/DDBJ whole genome shotgun (WGS) entry which is preliminary data.</text>
</comment>
<dbReference type="AlphaFoldDB" id="A0A017T6K0"/>
<sequence length="88" mass="8954">MWLVYAEPLVYSVARLNVEDPSESLTAAGEAGAGECPKVEAAVQETPGTPVGEQVADAGTREGGTTSTRPPAPEPGDTEVTREGGVQG</sequence>
<organism evidence="2 3">
    <name type="scientific">Chondromyces apiculatus DSM 436</name>
    <dbReference type="NCBI Taxonomy" id="1192034"/>
    <lineage>
        <taxon>Bacteria</taxon>
        <taxon>Pseudomonadati</taxon>
        <taxon>Myxococcota</taxon>
        <taxon>Polyangia</taxon>
        <taxon>Polyangiales</taxon>
        <taxon>Polyangiaceae</taxon>
        <taxon>Chondromyces</taxon>
    </lineage>
</organism>